<sequence length="310" mass="31028">MPTLIDPGGPACRAALLRAGFALRAAFTVGAAGAVHAALGICAAFTVGAAGAVRAALGICAAFTVGAAGAAFAVRAACTARAGTPGTGRRGGRARSAAVVGLTLTVLVSAGCARPAAAPGGGTRPTAPGTAVTSRPATTRPETPGAATPPAAPGAAAAVNDVDVMFLQMGLTQISEGDRVAALAEQRATDPRIRGIATELRGQWRTERGMMRRWLLGWAEPVTADPSAGAHAGHGDLHALRASDLQQLAAARGADFDRTAVSLLLGSLHNGMATLRMEAAGGAYPPARSLAARMAVDRQSQIQRLLRLAA</sequence>
<evidence type="ECO:0000259" key="3">
    <source>
        <dbReference type="Pfam" id="PF03713"/>
    </source>
</evidence>
<feature type="domain" description="DUF305" evidence="3">
    <location>
        <begin position="163"/>
        <end position="307"/>
    </location>
</feature>
<feature type="transmembrane region" description="Helical" evidence="2">
    <location>
        <begin position="97"/>
        <end position="117"/>
    </location>
</feature>
<name>A0A561VC63_ACTTI</name>
<reference evidence="4 5" key="1">
    <citation type="submission" date="2019-06" db="EMBL/GenBank/DDBJ databases">
        <title>Sequencing the genomes of 1000 actinobacteria strains.</title>
        <authorList>
            <person name="Klenk H.-P."/>
        </authorList>
    </citation>
    <scope>NUCLEOTIDE SEQUENCE [LARGE SCALE GENOMIC DNA]</scope>
    <source>
        <strain evidence="4 5">DSM 43866</strain>
    </source>
</reference>
<feature type="transmembrane region" description="Helical" evidence="2">
    <location>
        <begin position="55"/>
        <end position="76"/>
    </location>
</feature>
<evidence type="ECO:0000313" key="4">
    <source>
        <dbReference type="EMBL" id="TWG09196.1"/>
    </source>
</evidence>
<evidence type="ECO:0000256" key="1">
    <source>
        <dbReference type="SAM" id="MobiDB-lite"/>
    </source>
</evidence>
<comment type="caution">
    <text evidence="4">The sequence shown here is derived from an EMBL/GenBank/DDBJ whole genome shotgun (WGS) entry which is preliminary data.</text>
</comment>
<feature type="region of interest" description="Disordered" evidence="1">
    <location>
        <begin position="116"/>
        <end position="154"/>
    </location>
</feature>
<dbReference type="AlphaFoldDB" id="A0A561VC63"/>
<keyword evidence="2" id="KW-0472">Membrane</keyword>
<dbReference type="EMBL" id="VIWY01000010">
    <property type="protein sequence ID" value="TWG09196.1"/>
    <property type="molecule type" value="Genomic_DNA"/>
</dbReference>
<dbReference type="Proteomes" id="UP000320239">
    <property type="component" value="Unassembled WGS sequence"/>
</dbReference>
<gene>
    <name evidence="4" type="ORF">FHX34_11011</name>
</gene>
<dbReference type="InterPro" id="IPR012347">
    <property type="entry name" value="Ferritin-like"/>
</dbReference>
<evidence type="ECO:0000256" key="2">
    <source>
        <dbReference type="SAM" id="Phobius"/>
    </source>
</evidence>
<accession>A0A561VC63</accession>
<dbReference type="Gene3D" id="1.20.1260.10">
    <property type="match status" value="1"/>
</dbReference>
<keyword evidence="2" id="KW-1133">Transmembrane helix</keyword>
<keyword evidence="5" id="KW-1185">Reference proteome</keyword>
<evidence type="ECO:0000313" key="5">
    <source>
        <dbReference type="Proteomes" id="UP000320239"/>
    </source>
</evidence>
<organism evidence="4 5">
    <name type="scientific">Actinoplanes teichomyceticus</name>
    <dbReference type="NCBI Taxonomy" id="1867"/>
    <lineage>
        <taxon>Bacteria</taxon>
        <taxon>Bacillati</taxon>
        <taxon>Actinomycetota</taxon>
        <taxon>Actinomycetes</taxon>
        <taxon>Micromonosporales</taxon>
        <taxon>Micromonosporaceae</taxon>
        <taxon>Actinoplanes</taxon>
    </lineage>
</organism>
<protein>
    <submittedName>
        <fullName evidence="4">Uncharacterized protein (DUF305 family)</fullName>
    </submittedName>
</protein>
<proteinExistence type="predicted"/>
<keyword evidence="2" id="KW-0812">Transmembrane</keyword>
<feature type="transmembrane region" description="Helical" evidence="2">
    <location>
        <begin position="21"/>
        <end position="49"/>
    </location>
</feature>
<dbReference type="InterPro" id="IPR005183">
    <property type="entry name" value="DUF305_CopM-like"/>
</dbReference>
<dbReference type="Pfam" id="PF03713">
    <property type="entry name" value="DUF305"/>
    <property type="match status" value="1"/>
</dbReference>